<name>A0A0D7ANW9_9AGAR</name>
<organism evidence="1 2">
    <name type="scientific">Fistulina hepatica ATCC 64428</name>
    <dbReference type="NCBI Taxonomy" id="1128425"/>
    <lineage>
        <taxon>Eukaryota</taxon>
        <taxon>Fungi</taxon>
        <taxon>Dikarya</taxon>
        <taxon>Basidiomycota</taxon>
        <taxon>Agaricomycotina</taxon>
        <taxon>Agaricomycetes</taxon>
        <taxon>Agaricomycetidae</taxon>
        <taxon>Agaricales</taxon>
        <taxon>Fistulinaceae</taxon>
        <taxon>Fistulina</taxon>
    </lineage>
</organism>
<accession>A0A0D7ANW9</accession>
<dbReference type="AlphaFoldDB" id="A0A0D7ANW9"/>
<dbReference type="Proteomes" id="UP000054144">
    <property type="component" value="Unassembled WGS sequence"/>
</dbReference>
<evidence type="ECO:0000313" key="2">
    <source>
        <dbReference type="Proteomes" id="UP000054144"/>
    </source>
</evidence>
<proteinExistence type="predicted"/>
<dbReference type="PANTHER" id="PTHR33266:SF1">
    <property type="entry name" value="F-BOX DOMAIN-CONTAINING PROTEIN"/>
    <property type="match status" value="1"/>
</dbReference>
<gene>
    <name evidence="1" type="ORF">FISHEDRAFT_68775</name>
</gene>
<dbReference type="PANTHER" id="PTHR33266">
    <property type="entry name" value="CHROMOSOME 15, WHOLE GENOME SHOTGUN SEQUENCE"/>
    <property type="match status" value="1"/>
</dbReference>
<reference evidence="1 2" key="1">
    <citation type="journal article" date="2015" name="Fungal Genet. Biol.">
        <title>Evolution of novel wood decay mechanisms in Agaricales revealed by the genome sequences of Fistulina hepatica and Cylindrobasidium torrendii.</title>
        <authorList>
            <person name="Floudas D."/>
            <person name="Held B.W."/>
            <person name="Riley R."/>
            <person name="Nagy L.G."/>
            <person name="Koehler G."/>
            <person name="Ransdell A.S."/>
            <person name="Younus H."/>
            <person name="Chow J."/>
            <person name="Chiniquy J."/>
            <person name="Lipzen A."/>
            <person name="Tritt A."/>
            <person name="Sun H."/>
            <person name="Haridas S."/>
            <person name="LaButti K."/>
            <person name="Ohm R.A."/>
            <person name="Kues U."/>
            <person name="Blanchette R.A."/>
            <person name="Grigoriev I.V."/>
            <person name="Minto R.E."/>
            <person name="Hibbett D.S."/>
        </authorList>
    </citation>
    <scope>NUCLEOTIDE SEQUENCE [LARGE SCALE GENOMIC DNA]</scope>
    <source>
        <strain evidence="1 2">ATCC 64428</strain>
    </source>
</reference>
<keyword evidence="2" id="KW-1185">Reference proteome</keyword>
<protein>
    <submittedName>
        <fullName evidence="1">Uncharacterized protein</fullName>
    </submittedName>
</protein>
<dbReference type="OrthoDB" id="107110at2759"/>
<sequence length="640" mass="72225">MSKQTEDELDTTANDFMNGRLWDRSDTTSLDDASVVFLFWLIIPQEQRPPNAGHVRGFLKEHPDVVDLLRKAWKSDKSTKTFDDTLLYNSANAGESTVEYHLEAATDKLLEYFESDEPDESIPFVILAFDEAHTLTSDVQEAENLDYFRIFSVFLSTTAKITQFSDEIYRPAKFNRSTRVRSGRVRLIPAFTTLEWDNLAQPLPANAISEGVLCKDIGFDYEVLLGRPLLGTLYLSMLEIRKSRKSPLDASDEYDVLSAFMRFVGEKLTGCTGIAELPPATKFAVLAQRFPLEFKVYSDAEREQVERHLRTCVAIDESFVSMVTTNSSEPILSEAARFFMRQADFKAPGTLLEIMRGGLIDKGDCGELIVLLLLTLARDKAAGASFFSDYQGFFGVVPFLKALFVSPPEVSSADIEDVLEARPSIYRADHEKDVLLKDAFENTFMHFNHFVKRGEADGLDFTRVLGFLARNAAVLCAKTGINGAIPMISGTMILRTQTALFLFRVKNDDDRCSAAPDVKLFTAMNPRSLGFEDLDVPVIRVMFSLGRRRPALRVVPQSSEPDEFTSYDIWASGLSGKVFCTCKDPRDAYIWHELLRASTSWKDLYKEKDSLKRELQMQTTPMAGNDDVFWKWIGPAWKAF</sequence>
<dbReference type="EMBL" id="KN881606">
    <property type="protein sequence ID" value="KIY53560.1"/>
    <property type="molecule type" value="Genomic_DNA"/>
</dbReference>
<evidence type="ECO:0000313" key="1">
    <source>
        <dbReference type="EMBL" id="KIY53560.1"/>
    </source>
</evidence>